<comment type="similarity">
    <text evidence="1 3 4">Belongs to the GrpE family.</text>
</comment>
<dbReference type="Gene3D" id="3.90.20.20">
    <property type="match status" value="1"/>
</dbReference>
<evidence type="ECO:0000256" key="4">
    <source>
        <dbReference type="RuleBase" id="RU004478"/>
    </source>
</evidence>
<dbReference type="GO" id="GO:0000774">
    <property type="term" value="F:adenyl-nucleotide exchange factor activity"/>
    <property type="evidence" value="ECO:0007669"/>
    <property type="project" value="InterPro"/>
</dbReference>
<gene>
    <name evidence="3" type="primary">grpE</name>
    <name evidence="6" type="ORF">QNI16_28780</name>
</gene>
<dbReference type="GO" id="GO:0005737">
    <property type="term" value="C:cytoplasm"/>
    <property type="evidence" value="ECO:0007669"/>
    <property type="project" value="UniProtKB-SubCell"/>
</dbReference>
<dbReference type="CDD" id="cd00446">
    <property type="entry name" value="GrpE"/>
    <property type="match status" value="1"/>
</dbReference>
<organism evidence="6 7">
    <name type="scientific">Xanthocytophaga flava</name>
    <dbReference type="NCBI Taxonomy" id="3048013"/>
    <lineage>
        <taxon>Bacteria</taxon>
        <taxon>Pseudomonadati</taxon>
        <taxon>Bacteroidota</taxon>
        <taxon>Cytophagia</taxon>
        <taxon>Cytophagales</taxon>
        <taxon>Rhodocytophagaceae</taxon>
        <taxon>Xanthocytophaga</taxon>
    </lineage>
</organism>
<protein>
    <recommendedName>
        <fullName evidence="3">Protein GrpE</fullName>
    </recommendedName>
    <alternativeName>
        <fullName evidence="3">HSP-70 cofactor</fullName>
    </alternativeName>
</protein>
<accession>A0AAE3QW71</accession>
<dbReference type="GO" id="GO:0051082">
    <property type="term" value="F:unfolded protein binding"/>
    <property type="evidence" value="ECO:0007669"/>
    <property type="project" value="TreeGrafter"/>
</dbReference>
<dbReference type="SUPFAM" id="SSF51064">
    <property type="entry name" value="Head domain of nucleotide exchange factor GrpE"/>
    <property type="match status" value="1"/>
</dbReference>
<comment type="function">
    <text evidence="3">Participates actively in the response to hyperosmotic and heat shock by preventing the aggregation of stress-denatured proteins, in association with DnaK and GrpE. It is the nucleotide exchange factor for DnaK and may function as a thermosensor. Unfolded proteins bind initially to DnaJ; upon interaction with the DnaJ-bound protein, DnaK hydrolyzes its bound ATP, resulting in the formation of a stable complex. GrpE releases ADP from DnaK; ATP binding to DnaK triggers the release of the substrate protein, thus completing the reaction cycle. Several rounds of ATP-dependent interactions between DnaJ, DnaK and GrpE are required for fully efficient folding.</text>
</comment>
<dbReference type="RefSeq" id="WP_313985960.1">
    <property type="nucleotide sequence ID" value="NZ_JASJOS010000015.1"/>
</dbReference>
<dbReference type="EMBL" id="JASJOS010000015">
    <property type="protein sequence ID" value="MDJ1484528.1"/>
    <property type="molecule type" value="Genomic_DNA"/>
</dbReference>
<comment type="subcellular location">
    <subcellularLocation>
        <location evidence="3">Cytoplasm</location>
    </subcellularLocation>
</comment>
<dbReference type="SUPFAM" id="SSF58014">
    <property type="entry name" value="Coiled-coil domain of nucleotide exchange factor GrpE"/>
    <property type="match status" value="1"/>
</dbReference>
<dbReference type="GO" id="GO:0051087">
    <property type="term" value="F:protein-folding chaperone binding"/>
    <property type="evidence" value="ECO:0007669"/>
    <property type="project" value="InterPro"/>
</dbReference>
<feature type="compositionally biased region" description="Low complexity" evidence="5">
    <location>
        <begin position="27"/>
        <end position="38"/>
    </location>
</feature>
<evidence type="ECO:0000256" key="1">
    <source>
        <dbReference type="ARBA" id="ARBA00009054"/>
    </source>
</evidence>
<proteinExistence type="inferred from homology"/>
<dbReference type="Gene3D" id="2.30.22.10">
    <property type="entry name" value="Head domain of nucleotide exchange factor GrpE"/>
    <property type="match status" value="1"/>
</dbReference>
<feature type="region of interest" description="Disordered" evidence="5">
    <location>
        <begin position="1"/>
        <end position="43"/>
    </location>
</feature>
<dbReference type="InterPro" id="IPR009012">
    <property type="entry name" value="GrpE_head"/>
</dbReference>
<dbReference type="GO" id="GO:0042803">
    <property type="term" value="F:protein homodimerization activity"/>
    <property type="evidence" value="ECO:0007669"/>
    <property type="project" value="InterPro"/>
</dbReference>
<sequence>MQNEPNQGTNQHESETPVDLNEETTKTQETQAAAPEAPSADAQVAEMKDKYLRLLADFENFKRRTAKEKIEFQQIAEEGVILAIIPVLDDFERALKSMEKAQDINSVKEGVQLIYHKLYKTLEQRGLKPMEAIGKEFNGETHEAITQIPAPTDDLKGKVVDEVEKGYSLKEKIIRFAKVIVGN</sequence>
<evidence type="ECO:0000313" key="6">
    <source>
        <dbReference type="EMBL" id="MDJ1484528.1"/>
    </source>
</evidence>
<feature type="compositionally biased region" description="Polar residues" evidence="5">
    <location>
        <begin position="1"/>
        <end position="11"/>
    </location>
</feature>
<dbReference type="PANTHER" id="PTHR21237">
    <property type="entry name" value="GRPE PROTEIN"/>
    <property type="match status" value="1"/>
</dbReference>
<dbReference type="PANTHER" id="PTHR21237:SF23">
    <property type="entry name" value="GRPE PROTEIN HOMOLOG, MITOCHONDRIAL"/>
    <property type="match status" value="1"/>
</dbReference>
<evidence type="ECO:0000313" key="7">
    <source>
        <dbReference type="Proteomes" id="UP001241110"/>
    </source>
</evidence>
<dbReference type="InterPro" id="IPR013805">
    <property type="entry name" value="GrpE_CC"/>
</dbReference>
<reference evidence="6" key="1">
    <citation type="submission" date="2023-05" db="EMBL/GenBank/DDBJ databases">
        <authorList>
            <person name="Zhang X."/>
        </authorList>
    </citation>
    <scope>NUCLEOTIDE SEQUENCE</scope>
    <source>
        <strain evidence="6">YF14B1</strain>
    </source>
</reference>
<evidence type="ECO:0000256" key="3">
    <source>
        <dbReference type="HAMAP-Rule" id="MF_01151"/>
    </source>
</evidence>
<comment type="subunit">
    <text evidence="3">Homodimer.</text>
</comment>
<evidence type="ECO:0000256" key="2">
    <source>
        <dbReference type="ARBA" id="ARBA00023186"/>
    </source>
</evidence>
<keyword evidence="2 3" id="KW-0143">Chaperone</keyword>
<dbReference type="PRINTS" id="PR00773">
    <property type="entry name" value="GRPEPROTEIN"/>
</dbReference>
<dbReference type="InterPro" id="IPR000740">
    <property type="entry name" value="GrpE"/>
</dbReference>
<keyword evidence="3" id="KW-0963">Cytoplasm</keyword>
<dbReference type="GO" id="GO:0006457">
    <property type="term" value="P:protein folding"/>
    <property type="evidence" value="ECO:0007669"/>
    <property type="project" value="InterPro"/>
</dbReference>
<evidence type="ECO:0000256" key="5">
    <source>
        <dbReference type="SAM" id="MobiDB-lite"/>
    </source>
</evidence>
<dbReference type="AlphaFoldDB" id="A0AAE3QW71"/>
<dbReference type="HAMAP" id="MF_01151">
    <property type="entry name" value="GrpE"/>
    <property type="match status" value="1"/>
</dbReference>
<keyword evidence="3" id="KW-0346">Stress response</keyword>
<dbReference type="Pfam" id="PF01025">
    <property type="entry name" value="GrpE"/>
    <property type="match status" value="1"/>
</dbReference>
<comment type="caution">
    <text evidence="6">The sequence shown here is derived from an EMBL/GenBank/DDBJ whole genome shotgun (WGS) entry which is preliminary data.</text>
</comment>
<name>A0AAE3QW71_9BACT</name>
<dbReference type="Proteomes" id="UP001241110">
    <property type="component" value="Unassembled WGS sequence"/>
</dbReference>